<dbReference type="InterPro" id="IPR007219">
    <property type="entry name" value="XnlR_reg_dom"/>
</dbReference>
<feature type="domain" description="Zn(2)-C6 fungal-type" evidence="4">
    <location>
        <begin position="20"/>
        <end position="53"/>
    </location>
</feature>
<comment type="caution">
    <text evidence="5">The sequence shown here is derived from an EMBL/GenBank/DDBJ whole genome shotgun (WGS) entry which is preliminary data.</text>
</comment>
<dbReference type="Gene3D" id="4.10.240.10">
    <property type="entry name" value="Zn(2)-C6 fungal-type DNA-binding domain"/>
    <property type="match status" value="1"/>
</dbReference>
<dbReference type="SMART" id="SM00066">
    <property type="entry name" value="GAL4"/>
    <property type="match status" value="1"/>
</dbReference>
<dbReference type="GO" id="GO:0006351">
    <property type="term" value="P:DNA-templated transcription"/>
    <property type="evidence" value="ECO:0007669"/>
    <property type="project" value="InterPro"/>
</dbReference>
<evidence type="ECO:0000313" key="5">
    <source>
        <dbReference type="EMBL" id="KAK0496604.1"/>
    </source>
</evidence>
<dbReference type="CDD" id="cd00067">
    <property type="entry name" value="GAL4"/>
    <property type="match status" value="1"/>
</dbReference>
<dbReference type="GO" id="GO:0000981">
    <property type="term" value="F:DNA-binding transcription factor activity, RNA polymerase II-specific"/>
    <property type="evidence" value="ECO:0007669"/>
    <property type="project" value="InterPro"/>
</dbReference>
<evidence type="ECO:0000313" key="6">
    <source>
        <dbReference type="Proteomes" id="UP001175228"/>
    </source>
</evidence>
<dbReference type="Pfam" id="PF04082">
    <property type="entry name" value="Fungal_trans"/>
    <property type="match status" value="1"/>
</dbReference>
<evidence type="ECO:0000256" key="1">
    <source>
        <dbReference type="ARBA" id="ARBA00022723"/>
    </source>
</evidence>
<keyword evidence="2" id="KW-0539">Nucleus</keyword>
<dbReference type="InterPro" id="IPR001138">
    <property type="entry name" value="Zn2Cys6_DnaBD"/>
</dbReference>
<keyword evidence="1" id="KW-0479">Metal-binding</keyword>
<dbReference type="SMART" id="SM00906">
    <property type="entry name" value="Fungal_trans"/>
    <property type="match status" value="1"/>
</dbReference>
<dbReference type="Pfam" id="PF00172">
    <property type="entry name" value="Zn_clus"/>
    <property type="match status" value="1"/>
</dbReference>
<dbReference type="PROSITE" id="PS50048">
    <property type="entry name" value="ZN2_CY6_FUNGAL_2"/>
    <property type="match status" value="1"/>
</dbReference>
<name>A0AA39UTE4_9AGAR</name>
<dbReference type="PROSITE" id="PS00463">
    <property type="entry name" value="ZN2_CY6_FUNGAL_1"/>
    <property type="match status" value="1"/>
</dbReference>
<accession>A0AA39UTE4</accession>
<dbReference type="EMBL" id="JAUEPU010000015">
    <property type="protein sequence ID" value="KAK0496604.1"/>
    <property type="molecule type" value="Genomic_DNA"/>
</dbReference>
<dbReference type="InterPro" id="IPR050987">
    <property type="entry name" value="AtrR-like"/>
</dbReference>
<dbReference type="PANTHER" id="PTHR46910:SF38">
    <property type="entry name" value="ZN(2)-C6 FUNGAL-TYPE DOMAIN-CONTAINING PROTEIN"/>
    <property type="match status" value="1"/>
</dbReference>
<proteinExistence type="predicted"/>
<evidence type="ECO:0000259" key="4">
    <source>
        <dbReference type="PROSITE" id="PS50048"/>
    </source>
</evidence>
<evidence type="ECO:0000256" key="3">
    <source>
        <dbReference type="SAM" id="MobiDB-lite"/>
    </source>
</evidence>
<dbReference type="Proteomes" id="UP001175228">
    <property type="component" value="Unassembled WGS sequence"/>
</dbReference>
<sequence length="762" mass="85825">MTDGDSIQTIPAKKRRMAGACDRCRKKKVKCDSATTPGNRCSNCVVLDEDCTHTDLIKKRGPKPIHSQESFPTSSYTERQWSDISHAHKLERRVNQLEAMLKELKPDADLPEEIHVGREVSPEHLSIYSNPSRQPSEPLEAAEPEEDFSHPDLLENMKNMSLNQSKHFSERYFGPSSTFSLLTSALSMKKKFTGREPTMELRDYFNLQPWERATADAETPHYVYPDNDLVRSLVAIYFETIHPLIPVLHRPTFEKNVDEGLHLRDYNFGAALLLVLAVSSRYSNDPRVLAKPDSKLSSGWKFFEQVRVFKNALYTPACLYELQFAVLGAIYAIGTSIPQFSWTVTGIGLRSAIEIGLHRRKPEGHKLTVDDELKKRSFWALIIFDRLTSLYIGRPTMVQEEDFDLEPPIECDDEYWDIAPDGQVHFNQPTGKSSKVCYFSASIRLSEIMSLVVRTLYSIKKGRDMLGLTEEGWEQRIVADLDSSLNAWVDSIPDHLRWNPKRENRIFLYQSAGLYSIYYMAQILIHRPFLHTDSPLSIPSLVICTNAARSCTRILEVHMSTMKVVTPHIIMGAFTSGAVFAMNIWSSRRAGHAPNPKDLAGFELCLATFKDAADTWNVAGRSINMFKAMASVESSKTRDDSASPSIKYQEKVALSPTAPAWSSYDAVQRTNLLQRVQPFVEQSPDGYTATQLAADLPLGWTNGTYPAFSYSPQFPLLNMDSGLSGELGNSTINMWTDAPLGFGFSEWDTYIANMAPGTNGHP</sequence>
<protein>
    <submittedName>
        <fullName evidence="5">Fungal-specific transcription factor domain-containing protein</fullName>
    </submittedName>
</protein>
<dbReference type="SUPFAM" id="SSF57701">
    <property type="entry name" value="Zn2/Cys6 DNA-binding domain"/>
    <property type="match status" value="1"/>
</dbReference>
<feature type="region of interest" description="Disordered" evidence="3">
    <location>
        <begin position="121"/>
        <end position="147"/>
    </location>
</feature>
<gene>
    <name evidence="5" type="ORF">EDD18DRAFT_1167267</name>
</gene>
<keyword evidence="6" id="KW-1185">Reference proteome</keyword>
<dbReference type="AlphaFoldDB" id="A0AA39UTE4"/>
<dbReference type="InterPro" id="IPR036864">
    <property type="entry name" value="Zn2-C6_fun-type_DNA-bd_sf"/>
</dbReference>
<dbReference type="PANTHER" id="PTHR46910">
    <property type="entry name" value="TRANSCRIPTION FACTOR PDR1"/>
    <property type="match status" value="1"/>
</dbReference>
<reference evidence="5" key="1">
    <citation type="submission" date="2023-06" db="EMBL/GenBank/DDBJ databases">
        <authorList>
            <consortium name="Lawrence Berkeley National Laboratory"/>
            <person name="Ahrendt S."/>
            <person name="Sahu N."/>
            <person name="Indic B."/>
            <person name="Wong-Bajracharya J."/>
            <person name="Merenyi Z."/>
            <person name="Ke H.-M."/>
            <person name="Monk M."/>
            <person name="Kocsube S."/>
            <person name="Drula E."/>
            <person name="Lipzen A."/>
            <person name="Balint B."/>
            <person name="Henrissat B."/>
            <person name="Andreopoulos B."/>
            <person name="Martin F.M."/>
            <person name="Harder C.B."/>
            <person name="Rigling D."/>
            <person name="Ford K.L."/>
            <person name="Foster G.D."/>
            <person name="Pangilinan J."/>
            <person name="Papanicolaou A."/>
            <person name="Barry K."/>
            <person name="LaButti K."/>
            <person name="Viragh M."/>
            <person name="Koriabine M."/>
            <person name="Yan M."/>
            <person name="Riley R."/>
            <person name="Champramary S."/>
            <person name="Plett K.L."/>
            <person name="Tsai I.J."/>
            <person name="Slot J."/>
            <person name="Sipos G."/>
            <person name="Plett J."/>
            <person name="Nagy L.G."/>
            <person name="Grigoriev I.V."/>
        </authorList>
    </citation>
    <scope>NUCLEOTIDE SEQUENCE</scope>
    <source>
        <strain evidence="5">HWK02</strain>
    </source>
</reference>
<dbReference type="CDD" id="cd12148">
    <property type="entry name" value="fungal_TF_MHR"/>
    <property type="match status" value="1"/>
</dbReference>
<dbReference type="GO" id="GO:0008270">
    <property type="term" value="F:zinc ion binding"/>
    <property type="evidence" value="ECO:0007669"/>
    <property type="project" value="InterPro"/>
</dbReference>
<organism evidence="5 6">
    <name type="scientific">Armillaria luteobubalina</name>
    <dbReference type="NCBI Taxonomy" id="153913"/>
    <lineage>
        <taxon>Eukaryota</taxon>
        <taxon>Fungi</taxon>
        <taxon>Dikarya</taxon>
        <taxon>Basidiomycota</taxon>
        <taxon>Agaricomycotina</taxon>
        <taxon>Agaricomycetes</taxon>
        <taxon>Agaricomycetidae</taxon>
        <taxon>Agaricales</taxon>
        <taxon>Marasmiineae</taxon>
        <taxon>Physalacriaceae</taxon>
        <taxon>Armillaria</taxon>
    </lineage>
</organism>
<evidence type="ECO:0000256" key="2">
    <source>
        <dbReference type="ARBA" id="ARBA00023242"/>
    </source>
</evidence>
<dbReference type="GO" id="GO:0003677">
    <property type="term" value="F:DNA binding"/>
    <property type="evidence" value="ECO:0007669"/>
    <property type="project" value="InterPro"/>
</dbReference>